<evidence type="ECO:0000313" key="2">
    <source>
        <dbReference type="EMBL" id="RRJ16859.1"/>
    </source>
</evidence>
<sequence length="81" mass="9163">MNISQAISKRVMLLCYEKDMTVYELSKKSGVPKTTIKDIISGRSKNPGVISIEKLATGFSMSVGEFWNHELFTHLDTYLHP</sequence>
<dbReference type="AlphaFoldDB" id="A0A3P3Q8W3"/>
<gene>
    <name evidence="2" type="ORF">EHW90_07720</name>
</gene>
<organism evidence="2 3">
    <name type="scientific">Lachnoanaerobaculum orale</name>
    <dbReference type="NCBI Taxonomy" id="979627"/>
    <lineage>
        <taxon>Bacteria</taxon>
        <taxon>Bacillati</taxon>
        <taxon>Bacillota</taxon>
        <taxon>Clostridia</taxon>
        <taxon>Lachnospirales</taxon>
        <taxon>Lachnospiraceae</taxon>
        <taxon>Lachnoanaerobaculum</taxon>
    </lineage>
</organism>
<dbReference type="SUPFAM" id="SSF47413">
    <property type="entry name" value="lambda repressor-like DNA-binding domains"/>
    <property type="match status" value="1"/>
</dbReference>
<dbReference type="RefSeq" id="WP_124952254.1">
    <property type="nucleotide sequence ID" value="NZ_RRCM01000001.1"/>
</dbReference>
<dbReference type="Gene3D" id="1.10.260.40">
    <property type="entry name" value="lambda repressor-like DNA-binding domains"/>
    <property type="match status" value="1"/>
</dbReference>
<dbReference type="EMBL" id="RRCM01000001">
    <property type="protein sequence ID" value="RRJ16859.1"/>
    <property type="molecule type" value="Genomic_DNA"/>
</dbReference>
<dbReference type="GO" id="GO:0003677">
    <property type="term" value="F:DNA binding"/>
    <property type="evidence" value="ECO:0007669"/>
    <property type="project" value="InterPro"/>
</dbReference>
<accession>A0A3P3Q8W3</accession>
<comment type="caution">
    <text evidence="2">The sequence shown here is derived from an EMBL/GenBank/DDBJ whole genome shotgun (WGS) entry which is preliminary data.</text>
</comment>
<dbReference type="PROSITE" id="PS50943">
    <property type="entry name" value="HTH_CROC1"/>
    <property type="match status" value="1"/>
</dbReference>
<evidence type="ECO:0000259" key="1">
    <source>
        <dbReference type="PROSITE" id="PS50943"/>
    </source>
</evidence>
<dbReference type="InterPro" id="IPR001387">
    <property type="entry name" value="Cro/C1-type_HTH"/>
</dbReference>
<keyword evidence="3" id="KW-1185">Reference proteome</keyword>
<proteinExistence type="predicted"/>
<dbReference type="SMART" id="SM00530">
    <property type="entry name" value="HTH_XRE"/>
    <property type="match status" value="1"/>
</dbReference>
<name>A0A3P3Q8W3_9FIRM</name>
<reference evidence="2 3" key="1">
    <citation type="submission" date="2018-11" db="EMBL/GenBank/DDBJ databases">
        <title>Genome sequencing of Lachnoanaerobaculum orale DSM 24553T.</title>
        <authorList>
            <person name="Kook J.-K."/>
            <person name="Park S.-N."/>
            <person name="Lim Y.K."/>
        </authorList>
    </citation>
    <scope>NUCLEOTIDE SEQUENCE [LARGE SCALE GENOMIC DNA]</scope>
    <source>
        <strain evidence="2 3">DSM 24553</strain>
    </source>
</reference>
<dbReference type="Pfam" id="PF01381">
    <property type="entry name" value="HTH_3"/>
    <property type="match status" value="1"/>
</dbReference>
<protein>
    <submittedName>
        <fullName evidence="2">XRE family transcriptional regulator</fullName>
    </submittedName>
</protein>
<evidence type="ECO:0000313" key="3">
    <source>
        <dbReference type="Proteomes" id="UP000276982"/>
    </source>
</evidence>
<dbReference type="Proteomes" id="UP000276982">
    <property type="component" value="Unassembled WGS sequence"/>
</dbReference>
<feature type="domain" description="HTH cro/C1-type" evidence="1">
    <location>
        <begin position="17"/>
        <end position="66"/>
    </location>
</feature>
<dbReference type="CDD" id="cd00093">
    <property type="entry name" value="HTH_XRE"/>
    <property type="match status" value="1"/>
</dbReference>
<dbReference type="InterPro" id="IPR010982">
    <property type="entry name" value="Lambda_DNA-bd_dom_sf"/>
</dbReference>